<organism evidence="2 3">
    <name type="scientific">Roseovarius pacificus</name>
    <dbReference type="NCBI Taxonomy" id="337701"/>
    <lineage>
        <taxon>Bacteria</taxon>
        <taxon>Pseudomonadati</taxon>
        <taxon>Pseudomonadota</taxon>
        <taxon>Alphaproteobacteria</taxon>
        <taxon>Rhodobacterales</taxon>
        <taxon>Roseobacteraceae</taxon>
        <taxon>Roseovarius</taxon>
    </lineage>
</organism>
<keyword evidence="3" id="KW-1185">Reference proteome</keyword>
<dbReference type="RefSeq" id="WP_084729037.1">
    <property type="nucleotide sequence ID" value="NZ_BMLR01000003.1"/>
</dbReference>
<evidence type="ECO:0000313" key="2">
    <source>
        <dbReference type="EMBL" id="SHL55103.1"/>
    </source>
</evidence>
<evidence type="ECO:0000259" key="1">
    <source>
        <dbReference type="Pfam" id="PF03869"/>
    </source>
</evidence>
<dbReference type="Gene3D" id="1.10.1220.10">
    <property type="entry name" value="Met repressor-like"/>
    <property type="match status" value="1"/>
</dbReference>
<evidence type="ECO:0000313" key="3">
    <source>
        <dbReference type="Proteomes" id="UP000183974"/>
    </source>
</evidence>
<dbReference type="SUPFAM" id="SSF47598">
    <property type="entry name" value="Ribbon-helix-helix"/>
    <property type="match status" value="1"/>
</dbReference>
<name>A0A1M7BJK1_9RHOB</name>
<dbReference type="AlphaFoldDB" id="A0A1M7BJK1"/>
<dbReference type="STRING" id="337701.SAMN05444398_103270"/>
<dbReference type="InterPro" id="IPR005569">
    <property type="entry name" value="Arc_DNA-bd_dom"/>
</dbReference>
<reference evidence="2 3" key="1">
    <citation type="submission" date="2016-11" db="EMBL/GenBank/DDBJ databases">
        <authorList>
            <person name="Jaros S."/>
            <person name="Januszkiewicz K."/>
            <person name="Wedrychowicz H."/>
        </authorList>
    </citation>
    <scope>NUCLEOTIDE SEQUENCE [LARGE SCALE GENOMIC DNA]</scope>
    <source>
        <strain evidence="2 3">DSM 29589</strain>
    </source>
</reference>
<accession>A0A1M7BJK1</accession>
<dbReference type="Proteomes" id="UP000183974">
    <property type="component" value="Unassembled WGS sequence"/>
</dbReference>
<protein>
    <submittedName>
        <fullName evidence="2">Arc-like DNA binding domain-containing protein</fullName>
    </submittedName>
</protein>
<dbReference type="Pfam" id="PF03869">
    <property type="entry name" value="Arc"/>
    <property type="match status" value="1"/>
</dbReference>
<dbReference type="InterPro" id="IPR013321">
    <property type="entry name" value="Arc_rbn_hlx_hlx"/>
</dbReference>
<dbReference type="GO" id="GO:0006355">
    <property type="term" value="P:regulation of DNA-templated transcription"/>
    <property type="evidence" value="ECO:0007669"/>
    <property type="project" value="InterPro"/>
</dbReference>
<dbReference type="InterPro" id="IPR010985">
    <property type="entry name" value="Ribbon_hlx_hlx"/>
</dbReference>
<proteinExistence type="predicted"/>
<dbReference type="GO" id="GO:0003677">
    <property type="term" value="F:DNA binding"/>
    <property type="evidence" value="ECO:0007669"/>
    <property type="project" value="InterPro"/>
</dbReference>
<gene>
    <name evidence="2" type="ORF">SAMN05444398_103270</name>
</gene>
<dbReference type="EMBL" id="FRBR01000003">
    <property type="protein sequence ID" value="SHL55103.1"/>
    <property type="molecule type" value="Genomic_DNA"/>
</dbReference>
<dbReference type="OrthoDB" id="6890552at2"/>
<feature type="domain" description="Arc-like DNA binding" evidence="1">
    <location>
        <begin position="6"/>
        <end position="44"/>
    </location>
</feature>
<sequence>MSAPSKQLDQFVVRLPDGMRDRIKAAAEKNGRSMNSEIVSTLEEKYPEEMFTAEDFLELLKQITTAKSLDDQIANEEMLNQTLQHLNFDFSAHIVDGAVSFIRNGK</sequence>